<evidence type="ECO:0000313" key="1">
    <source>
        <dbReference type="EMBL" id="QCK14891.1"/>
    </source>
</evidence>
<protein>
    <submittedName>
        <fullName evidence="1">Uncharacterized protein</fullName>
    </submittedName>
</protein>
<dbReference type="AlphaFoldDB" id="A0A4D7JH16"/>
<name>A0A4D7JH16_9BACT</name>
<dbReference type="RefSeq" id="WP_137090479.1">
    <property type="nucleotide sequence ID" value="NZ_CP028923.1"/>
</dbReference>
<evidence type="ECO:0000313" key="2">
    <source>
        <dbReference type="Proteomes" id="UP000298616"/>
    </source>
</evidence>
<gene>
    <name evidence="1" type="ORF">DCC35_09130</name>
</gene>
<dbReference type="KEGG" id="fpf:DCC35_09130"/>
<sequence length="197" mass="23521">MSLNLSEKEINCLKEVEFWRLSKEVNKKLETFLYDIQHEYESILFESSNQNIQFLSSSHRKVSKGNNYKGLPYLVLDYPAIFDRKNIFTIRTMIWWGKFISITLILKGKPLNDLKSTIKSKKSFLSEKNFYFCIDNTPWNHDFSPDKHIQYEVLTDDIFNKQSENFIKIGKYCEVINFEDWQSFCSVNFNNLIYTLK</sequence>
<dbReference type="EMBL" id="CP028923">
    <property type="protein sequence ID" value="QCK14891.1"/>
    <property type="molecule type" value="Genomic_DNA"/>
</dbReference>
<reference evidence="1 2" key="1">
    <citation type="submission" date="2018-04" db="EMBL/GenBank/DDBJ databases">
        <title>Complete genome uncultured novel isolate.</title>
        <authorList>
            <person name="Merlino G."/>
        </authorList>
    </citation>
    <scope>NUCLEOTIDE SEQUENCE [LARGE SCALE GENOMIC DNA]</scope>
    <source>
        <strain evidence="2">R1DC9</strain>
    </source>
</reference>
<organism evidence="1 2">
    <name type="scientific">Mangrovivirga cuniculi</name>
    <dbReference type="NCBI Taxonomy" id="2715131"/>
    <lineage>
        <taxon>Bacteria</taxon>
        <taxon>Pseudomonadati</taxon>
        <taxon>Bacteroidota</taxon>
        <taxon>Cytophagia</taxon>
        <taxon>Cytophagales</taxon>
        <taxon>Mangrovivirgaceae</taxon>
        <taxon>Mangrovivirga</taxon>
    </lineage>
</organism>
<accession>A0A4D7JH16</accession>
<dbReference type="OrthoDB" id="2575320at2"/>
<dbReference type="Proteomes" id="UP000298616">
    <property type="component" value="Chromosome"/>
</dbReference>
<proteinExistence type="predicted"/>
<keyword evidence="2" id="KW-1185">Reference proteome</keyword>